<evidence type="ECO:0000313" key="1">
    <source>
        <dbReference type="EMBL" id="WAM32793.1"/>
    </source>
</evidence>
<evidence type="ECO:0000313" key="2">
    <source>
        <dbReference type="Proteomes" id="UP001164909"/>
    </source>
</evidence>
<dbReference type="RefSeq" id="WP_045169493.1">
    <property type="nucleotide sequence ID" value="NZ_CP113865.1"/>
</dbReference>
<protein>
    <submittedName>
        <fullName evidence="1">Bacteriocin-type signal sequence</fullName>
    </submittedName>
</protein>
<organism evidence="1 2">
    <name type="scientific">Caldicellulosiruptor morganii</name>
    <dbReference type="NCBI Taxonomy" id="1387555"/>
    <lineage>
        <taxon>Bacteria</taxon>
        <taxon>Bacillati</taxon>
        <taxon>Bacillota</taxon>
        <taxon>Bacillota incertae sedis</taxon>
        <taxon>Caldicellulosiruptorales</taxon>
        <taxon>Caldicellulosiruptoraceae</taxon>
        <taxon>Caldicellulosiruptor</taxon>
    </lineage>
</organism>
<reference evidence="1" key="1">
    <citation type="submission" date="2022-12" db="EMBL/GenBank/DDBJ databases">
        <authorList>
            <person name="Bing R.G."/>
            <person name="Willard D.J."/>
            <person name="Manesh M.J.H."/>
            <person name="Laemthong T."/>
            <person name="Crosby J.R."/>
            <person name="Kelly R.M."/>
        </authorList>
    </citation>
    <scope>NUCLEOTIDE SEQUENCE</scope>
    <source>
        <strain evidence="1">DSM 8990</strain>
    </source>
</reference>
<dbReference type="EMBL" id="CP113865">
    <property type="protein sequence ID" value="WAM32793.1"/>
    <property type="molecule type" value="Genomic_DNA"/>
</dbReference>
<dbReference type="Proteomes" id="UP001164909">
    <property type="component" value="Chromosome"/>
</dbReference>
<accession>A0ABY7BIW6</accession>
<proteinExistence type="predicted"/>
<sequence length="62" mass="6945">MNKFIQINENELLKINGGAKEDYDFGYGVGYGLGKAFKTIIKIIESIRLPTGIPVTDLHYRA</sequence>
<keyword evidence="2" id="KW-1185">Reference proteome</keyword>
<gene>
    <name evidence="1" type="ORF">OTK00_001239</name>
</gene>
<name>A0ABY7BIW6_9FIRM</name>